<dbReference type="GO" id="GO:0006508">
    <property type="term" value="P:proteolysis"/>
    <property type="evidence" value="ECO:0007669"/>
    <property type="project" value="UniProtKB-KW"/>
</dbReference>
<dbReference type="GO" id="GO:0004181">
    <property type="term" value="F:metallocarboxypeptidase activity"/>
    <property type="evidence" value="ECO:0007669"/>
    <property type="project" value="InterPro"/>
</dbReference>
<dbReference type="PANTHER" id="PTHR11705">
    <property type="entry name" value="PROTEASE FAMILY M14 CARBOXYPEPTIDASE A,B"/>
    <property type="match status" value="1"/>
</dbReference>
<keyword evidence="10" id="KW-0121">Carboxypeptidase</keyword>
<evidence type="ECO:0000256" key="1">
    <source>
        <dbReference type="ARBA" id="ARBA00001947"/>
    </source>
</evidence>
<dbReference type="AlphaFoldDB" id="F2JGH0"/>
<evidence type="ECO:0000256" key="3">
    <source>
        <dbReference type="ARBA" id="ARBA00022670"/>
    </source>
</evidence>
<evidence type="ECO:0000256" key="6">
    <source>
        <dbReference type="ARBA" id="ARBA00023049"/>
    </source>
</evidence>
<dbReference type="InterPro" id="IPR000834">
    <property type="entry name" value="Peptidase_M14"/>
</dbReference>
<keyword evidence="3" id="KW-0645">Protease</keyword>
<dbReference type="PANTHER" id="PTHR11705:SF143">
    <property type="entry name" value="SLL0236 PROTEIN"/>
    <property type="match status" value="1"/>
</dbReference>
<dbReference type="InterPro" id="IPR012854">
    <property type="entry name" value="Cu_amine_oxidase-like_N"/>
</dbReference>
<keyword evidence="5" id="KW-0862">Zinc</keyword>
<evidence type="ECO:0000256" key="4">
    <source>
        <dbReference type="ARBA" id="ARBA00022801"/>
    </source>
</evidence>
<dbReference type="GO" id="GO:0008270">
    <property type="term" value="F:zinc ion binding"/>
    <property type="evidence" value="ECO:0007669"/>
    <property type="project" value="InterPro"/>
</dbReference>
<feature type="active site" description="Proton donor/acceptor" evidence="7">
    <location>
        <position position="276"/>
    </location>
</feature>
<dbReference type="InterPro" id="IPR036582">
    <property type="entry name" value="Mao_N_sf"/>
</dbReference>
<sequence length="410" mass="46319">MRRKKYRLWQSCMVMLLLIQSLKGNPLDLKAIYSEQISTETNKALEQIAQDYEEMTEVITIGYSTTKQTEIKALKLGKGEKSILINGTHHGREALTTVLILNQISYLAEAYVEKQTINGQDVRTVLNTVSIWFVPLVNPDGATIALSTRPEWKANGRGVDLNRNYPTLYATIATKPTPGPSGYAGTEAFSELETQALRDLCKVQEFEAAIAYHSAGEVIYWWYHQTGELYKHSLVIGCMLSHATQYSLVPISQSRGGRGFTDWFIQSLKKPSFTLEVGKNANGKRLSLMEYDQIWKANKEIPFLLAKEMINLNSHEWQVTINEVQIKGKTIFGRGVVPVKAICQALNLNYSYMPEEKQISLTDGNNILSFKQGEKIALYNEEPLEIVVPAHIQEGEMYLPLKNILELFSM</sequence>
<proteinExistence type="inferred from homology"/>
<evidence type="ECO:0000256" key="7">
    <source>
        <dbReference type="PROSITE-ProRule" id="PRU01379"/>
    </source>
</evidence>
<dbReference type="STRING" id="642492.Clole_1196"/>
<keyword evidence="6" id="KW-0482">Metalloprotease</keyword>
<gene>
    <name evidence="10" type="ordered locus">Clole_1196</name>
</gene>
<keyword evidence="8" id="KW-0732">Signal</keyword>
<evidence type="ECO:0000256" key="2">
    <source>
        <dbReference type="ARBA" id="ARBA00005988"/>
    </source>
</evidence>
<dbReference type="KEGG" id="cle:Clole_1196"/>
<protein>
    <submittedName>
        <fullName evidence="10">Peptidase M14 carboxypeptidase A</fullName>
    </submittedName>
</protein>
<feature type="chain" id="PRO_5038958672" evidence="8">
    <location>
        <begin position="24"/>
        <end position="410"/>
    </location>
</feature>
<evidence type="ECO:0000259" key="9">
    <source>
        <dbReference type="PROSITE" id="PS52035"/>
    </source>
</evidence>
<accession>F2JGH0</accession>
<dbReference type="Pfam" id="PF07833">
    <property type="entry name" value="Cu_amine_oxidN1"/>
    <property type="match status" value="1"/>
</dbReference>
<dbReference type="RefSeq" id="WP_013656224.1">
    <property type="nucleotide sequence ID" value="NC_015275.1"/>
</dbReference>
<dbReference type="PROSITE" id="PS52035">
    <property type="entry name" value="PEPTIDASE_M14"/>
    <property type="match status" value="1"/>
</dbReference>
<dbReference type="HOGENOM" id="CLU_677403_0_0_9"/>
<dbReference type="EMBL" id="CP002582">
    <property type="protein sequence ID" value="ADZ82925.1"/>
    <property type="molecule type" value="Genomic_DNA"/>
</dbReference>
<evidence type="ECO:0000256" key="8">
    <source>
        <dbReference type="SAM" id="SignalP"/>
    </source>
</evidence>
<comment type="cofactor">
    <cofactor evidence="1">
        <name>Zn(2+)</name>
        <dbReference type="ChEBI" id="CHEBI:29105"/>
    </cofactor>
</comment>
<evidence type="ECO:0000313" key="10">
    <source>
        <dbReference type="EMBL" id="ADZ82925.1"/>
    </source>
</evidence>
<evidence type="ECO:0000256" key="5">
    <source>
        <dbReference type="ARBA" id="ARBA00022833"/>
    </source>
</evidence>
<dbReference type="Gene3D" id="3.40.630.10">
    <property type="entry name" value="Zn peptidases"/>
    <property type="match status" value="1"/>
</dbReference>
<dbReference type="Gene3D" id="3.30.457.10">
    <property type="entry name" value="Copper amine oxidase-like, N-terminal domain"/>
    <property type="match status" value="1"/>
</dbReference>
<dbReference type="eggNOG" id="COG2866">
    <property type="taxonomic scope" value="Bacteria"/>
</dbReference>
<feature type="signal peptide" evidence="8">
    <location>
        <begin position="1"/>
        <end position="23"/>
    </location>
</feature>
<reference evidence="10 11" key="1">
    <citation type="journal article" date="2011" name="J. Bacteriol.">
        <title>Complete genome sequence of the cellulose-degrading bacterium Cellulosilyticum lentocellum.</title>
        <authorList>
            <consortium name="US DOE Joint Genome Institute"/>
            <person name="Miller D.A."/>
            <person name="Suen G."/>
            <person name="Bruce D."/>
            <person name="Copeland A."/>
            <person name="Cheng J.F."/>
            <person name="Detter C."/>
            <person name="Goodwin L.A."/>
            <person name="Han C.S."/>
            <person name="Hauser L.J."/>
            <person name="Land M.L."/>
            <person name="Lapidus A."/>
            <person name="Lucas S."/>
            <person name="Meincke L."/>
            <person name="Pitluck S."/>
            <person name="Tapia R."/>
            <person name="Teshima H."/>
            <person name="Woyke T."/>
            <person name="Fox B.G."/>
            <person name="Angert E.R."/>
            <person name="Currie C.R."/>
        </authorList>
    </citation>
    <scope>NUCLEOTIDE SEQUENCE [LARGE SCALE GENOMIC DNA]</scope>
    <source>
        <strain evidence="11">ATCC 49066 / DSM 5427 / NCIMB 11756 / RHM5</strain>
    </source>
</reference>
<dbReference type="Proteomes" id="UP000008467">
    <property type="component" value="Chromosome"/>
</dbReference>
<comment type="similarity">
    <text evidence="2 7">Belongs to the peptidase M14 family.</text>
</comment>
<dbReference type="Pfam" id="PF00246">
    <property type="entry name" value="Peptidase_M14"/>
    <property type="match status" value="1"/>
</dbReference>
<dbReference type="GO" id="GO:0005615">
    <property type="term" value="C:extracellular space"/>
    <property type="evidence" value="ECO:0007669"/>
    <property type="project" value="TreeGrafter"/>
</dbReference>
<feature type="domain" description="Peptidase M14" evidence="9">
    <location>
        <begin position="31"/>
        <end position="309"/>
    </location>
</feature>
<organism evidence="10 11">
    <name type="scientific">Cellulosilyticum lentocellum (strain ATCC 49066 / DSM 5427 / NCIMB 11756 / RHM5)</name>
    <name type="common">Clostridium lentocellum</name>
    <dbReference type="NCBI Taxonomy" id="642492"/>
    <lineage>
        <taxon>Bacteria</taxon>
        <taxon>Bacillati</taxon>
        <taxon>Bacillota</taxon>
        <taxon>Clostridia</taxon>
        <taxon>Lachnospirales</taxon>
        <taxon>Cellulosilyticaceae</taxon>
        <taxon>Cellulosilyticum</taxon>
    </lineage>
</organism>
<dbReference type="SMART" id="SM00631">
    <property type="entry name" value="Zn_pept"/>
    <property type="match status" value="1"/>
</dbReference>
<dbReference type="SUPFAM" id="SSF53187">
    <property type="entry name" value="Zn-dependent exopeptidases"/>
    <property type="match status" value="1"/>
</dbReference>
<dbReference type="SUPFAM" id="SSF55383">
    <property type="entry name" value="Copper amine oxidase, domain N"/>
    <property type="match status" value="1"/>
</dbReference>
<evidence type="ECO:0000313" key="11">
    <source>
        <dbReference type="Proteomes" id="UP000008467"/>
    </source>
</evidence>
<keyword evidence="4" id="KW-0378">Hydrolase</keyword>
<keyword evidence="11" id="KW-1185">Reference proteome</keyword>
<name>F2JGH0_CELLD</name>